<dbReference type="InParanoid" id="A9VE25"/>
<dbReference type="eggNOG" id="ENOG502QSMW">
    <property type="taxonomic scope" value="Eukaryota"/>
</dbReference>
<dbReference type="Gene3D" id="3.50.50.60">
    <property type="entry name" value="FAD/NAD(P)-binding domain"/>
    <property type="match status" value="1"/>
</dbReference>
<dbReference type="STRING" id="81824.A9VE25"/>
<organism evidence="2 3">
    <name type="scientific">Monosiga brevicollis</name>
    <name type="common">Choanoflagellate</name>
    <dbReference type="NCBI Taxonomy" id="81824"/>
    <lineage>
        <taxon>Eukaryota</taxon>
        <taxon>Choanoflagellata</taxon>
        <taxon>Craspedida</taxon>
        <taxon>Salpingoecidae</taxon>
        <taxon>Monosiga</taxon>
    </lineage>
</organism>
<dbReference type="PANTHER" id="PTHR42923:SF17">
    <property type="entry name" value="AMINE OXIDASE DOMAIN-CONTAINING PROTEIN"/>
    <property type="match status" value="1"/>
</dbReference>
<dbReference type="Proteomes" id="UP000001357">
    <property type="component" value="Unassembled WGS sequence"/>
</dbReference>
<keyword evidence="3" id="KW-1185">Reference proteome</keyword>
<dbReference type="RefSeq" id="XP_001750959.1">
    <property type="nucleotide sequence ID" value="XM_001750907.1"/>
</dbReference>
<feature type="domain" description="Amine oxidase" evidence="1">
    <location>
        <begin position="18"/>
        <end position="288"/>
    </location>
</feature>
<evidence type="ECO:0000313" key="2">
    <source>
        <dbReference type="EMBL" id="EDQ84235.1"/>
    </source>
</evidence>
<dbReference type="InterPro" id="IPR050464">
    <property type="entry name" value="Zeta_carotene_desat/Oxidored"/>
</dbReference>
<dbReference type="Pfam" id="PF01593">
    <property type="entry name" value="Amino_oxidase"/>
    <property type="match status" value="1"/>
</dbReference>
<proteinExistence type="predicted"/>
<dbReference type="EMBL" id="CH991593">
    <property type="protein sequence ID" value="EDQ84235.1"/>
    <property type="molecule type" value="Genomic_DNA"/>
</dbReference>
<dbReference type="InterPro" id="IPR010775">
    <property type="entry name" value="DUF1365"/>
</dbReference>
<reference evidence="2 3" key="1">
    <citation type="journal article" date="2008" name="Nature">
        <title>The genome of the choanoflagellate Monosiga brevicollis and the origin of metazoans.</title>
        <authorList>
            <consortium name="JGI Sequencing"/>
            <person name="King N."/>
            <person name="Westbrook M.J."/>
            <person name="Young S.L."/>
            <person name="Kuo A."/>
            <person name="Abedin M."/>
            <person name="Chapman J."/>
            <person name="Fairclough S."/>
            <person name="Hellsten U."/>
            <person name="Isogai Y."/>
            <person name="Letunic I."/>
            <person name="Marr M."/>
            <person name="Pincus D."/>
            <person name="Putnam N."/>
            <person name="Rokas A."/>
            <person name="Wright K.J."/>
            <person name="Zuzow R."/>
            <person name="Dirks W."/>
            <person name="Good M."/>
            <person name="Goodstein D."/>
            <person name="Lemons D."/>
            <person name="Li W."/>
            <person name="Lyons J.B."/>
            <person name="Morris A."/>
            <person name="Nichols S."/>
            <person name="Richter D.J."/>
            <person name="Salamov A."/>
            <person name="Bork P."/>
            <person name="Lim W.A."/>
            <person name="Manning G."/>
            <person name="Miller W.T."/>
            <person name="McGinnis W."/>
            <person name="Shapiro H."/>
            <person name="Tjian R."/>
            <person name="Grigoriev I.V."/>
            <person name="Rokhsar D."/>
        </authorList>
    </citation>
    <scope>NUCLEOTIDE SEQUENCE [LARGE SCALE GENOMIC DNA]</scope>
    <source>
        <strain evidence="3">MX1 / ATCC 50154</strain>
    </source>
</reference>
<dbReference type="KEGG" id="mbr:MONBRDRAFT_30477"/>
<dbReference type="PRINTS" id="PR00419">
    <property type="entry name" value="ADXRDTASE"/>
</dbReference>
<dbReference type="Pfam" id="PF07103">
    <property type="entry name" value="DUF1365"/>
    <property type="match status" value="1"/>
</dbReference>
<evidence type="ECO:0000313" key="3">
    <source>
        <dbReference type="Proteomes" id="UP000001357"/>
    </source>
</evidence>
<evidence type="ECO:0000259" key="1">
    <source>
        <dbReference type="Pfam" id="PF01593"/>
    </source>
</evidence>
<dbReference type="GO" id="GO:0016491">
    <property type="term" value="F:oxidoreductase activity"/>
    <property type="evidence" value="ECO:0000318"/>
    <property type="project" value="GO_Central"/>
</dbReference>
<sequence>MSEGADAPLRVAVVGAGIAGLSTAYHLAKYGGGNVRVSLLEQEDVLGGHEMPLATKYGTVDLGYMVFNAETYPNLLRFYQEHHIPIEPTDMSFAVETPSLSWRFGGALSDYLRLLTKPEFHSFLRDKHRFHHEARQFLKQHTNTDTPPPALTLGEFCAQQGYDTPFAEGWLRPFCEAVWSAKRTAAFDMEAWTILQFLRNHGFLSWSSPQWYTPKGRTTVTLERFAMLLEQHSVQVQTATRVTKVQRRPDGRLDLTTQNEHNSTTPITTTYDKVVLATPAGVAQHLLAELDERDAAILGAFATSRTQLCVHRNRQLMPKNTHHWASWNVLDREDKAAAPVLTYWLKPLQHVAEHDLFITLNPPNKAFAGPAQELLLESRSVVHPIMGIAAAEAQRHVWSSYQGHRGIYLAGAYLHYGFHEDGFRSGIEVARCLLNSKAIPLLPVVDHFAPTSVLMTGVTNHTRYFKPPGMALFLPADTFCQFDASGKVVHAFSYQLEYDCVDIDAGFSKWWGGLCRADHFGDSERSLSEVVRNEVCRQTGEWPTGPISLVTLLRRFGFCFNPISIFLCWADDARTSVTHLVVEVTNTPWKERTVLVIPTRGERTASNIKLPKSLHVSPFNTVPDGRAHWRFAYSLPANGNMSSFFFKVDLLPTATATQPIVTASMKLAATTRSRRWFPSALWTSLLIHWEAALLRVVRGMAFYDNTGRVTATRQASPASPLRWLFVACLVGLILQFFAF</sequence>
<protein>
    <recommendedName>
        <fullName evidence="1">Amine oxidase domain-containing protein</fullName>
    </recommendedName>
</protein>
<dbReference type="GeneID" id="5896204"/>
<name>A9VE25_MONBE</name>
<accession>A9VE25</accession>
<gene>
    <name evidence="2" type="ORF">MONBRDRAFT_30477</name>
</gene>
<dbReference type="InterPro" id="IPR036188">
    <property type="entry name" value="FAD/NAD-bd_sf"/>
</dbReference>
<dbReference type="InterPro" id="IPR002937">
    <property type="entry name" value="Amino_oxidase"/>
</dbReference>
<dbReference type="Gene3D" id="3.30.70.1990">
    <property type="match status" value="1"/>
</dbReference>
<dbReference type="SUPFAM" id="SSF51905">
    <property type="entry name" value="FAD/NAD(P)-binding domain"/>
    <property type="match status" value="1"/>
</dbReference>
<dbReference type="PANTHER" id="PTHR42923">
    <property type="entry name" value="PROTOPORPHYRINOGEN OXIDASE"/>
    <property type="match status" value="1"/>
</dbReference>
<dbReference type="AlphaFoldDB" id="A9VE25"/>
<dbReference type="Gene3D" id="1.10.405.20">
    <property type="match status" value="1"/>
</dbReference>